<keyword evidence="6" id="KW-1185">Reference proteome</keyword>
<protein>
    <submittedName>
        <fullName evidence="5">Ca2+-binding protein, RTX toxin-related</fullName>
    </submittedName>
</protein>
<sequence length="1738" mass="178873">MTKTTYVNVIYLGNFASVDTYEGDYDAENEGALVGTTVDHDSLKVLSLRLDDRDHNGVIADDECNPYCDTVTYDRGTGTLSNQTDATLKGIVTLTLGDGSTRTVEALFTQQANGDLFLNDLQNCGTLDNLQISSVTIDSFTGDNFTGWHSYQSVDNTTIVAPEPEAGGDGIVAGTAGDDVIDAGYTGDPEGDRIDAGDALPPNSGDEDIVDAGCGDDVVNAGAADDVIYAGGGDDTVFGGAGNDTIHGDQSLGEADAGGDAKVLDWGDIGYGTGIADGQPVNIDAGGINVKVSFDKQDYGATATTTRDLQYVDAAGGETFDSKSALQLFGKGGEGGWDNTSTTRLDFSATDAAYEDEVQNVSFRINDIDEGNRSDDHIDRVTIRAYDAQGNLVPVELTAGSFITLNGNTATGDEHYDTDYGPDDARGSLLVEIAGPVSHIEIDYDNGDCTDQKVWITDVHFDTIGSVADCAPGDDSLVGGTGDDVLYGEDGNDTLLGGAGNDSLVGGNDNDTLHGDAGNDTLFGDEGDDSLLGGTGNDILDGGAGNDILRGHDDRDIIFADGGDEVDGGAGGDDHDILDLTGQGPYYLENVTEDSNGNGINGTVVFVDSNGIPTDETVNFVEIEEIRGSPFNRGPDAIDDAASGDEDSVITGNVLGNDTDPDGDTLTVTGNTDPAHGSVVVNPDGSYTYTPDPDFNGTDEFTYTVSDGNGGTDTATVTLTVGAMNDAPDAVDDAASGDEDSVITGNVLGNDTDPDGDTLTVTGNTDPAHGSVVVNPDGSYTYTPDPDFNGTDEFTYTVSDGNGGTDTATVTLTVGAVNDAPDAVDDAASGDEDSVITGNVLGNDTDPDGDTLTVTGNTDPAHGSVVVNPDGSYTYTPDPDFNGTDEFTYTVSDGNGGTDTATVTLTVGAVNDAPDAVDDSETTPFDTPVEVDVLGNDTDPENDPLTVVGTTDGANGTVAIDPVSGNPVYTPDPGFAGTDAFTYTISDGNGGTDTATVTVTVEANPRDGIVEGTAGDDFIGTESPLNPGYTYEGDPEGDLVDSGDAILPGEAPEDDIIYAYDGNDTVDAGLGDDDVYGGTGDDELLGGEGDDSLFGEEGDDTLRGGTGDDHIEGGDGNDSVRGNEGNDTILGGAGSDTLRGGEEDDLIHGGDDDDSVIGGEGDDTLHGDGGNDTIRGVDGNDLIFGGDGDDSILGEDGRDTVHGEAGDDFIDTSSRPGFSNPLPDIDYPGYYPADPDTEDDRDLVHGGDGDDTILTGDDADTIYGGAGNDSIDGGIDADLIHGEDGDDTIIGSEGADTILGGAGDDLIYGGLPPGYPDFVNVPDETDLRPGNNIDVIRGGDGNDTIFGADDADILYGDEGDDYIDGGVDDDRIFGGTGDDTLLGGHGDDLIQGEAGNDVIDGGIGDDTLLGGAGDDAVGGGDGDDVIEGGTGDDLLRGEDGDDSIIGGAGDDTIIGGDGADNLAGGDDRDLFTGVGIGDVIDGDAGGDDYDVLDLTGSAPAGGSLNVTITGPDSNGNGVNGFVSYFDATGAEAGRLDFTEIEEIVPCFTPGTTIATPQGERLVEDLAVGDRVITRDNGIQEIRWIGAKPVTGLELARDTHLKPILIRKGALGNDLPERDMLVSPNHRLLVNNDKTALYFEEREVLAAAKHLVGAEGIHEVDVMSTTYIHFMFDHHEVVLSNGSWTESFQPGDMSLKGVGNAQRNEIFELFPELRTRDGIDDYQAARRSLKKHEARLLIK</sequence>
<keyword evidence="2" id="KW-0964">Secreted</keyword>
<evidence type="ECO:0000256" key="3">
    <source>
        <dbReference type="SAM" id="MobiDB-lite"/>
    </source>
</evidence>
<gene>
    <name evidence="5" type="ORF">SAMN05444142_103156</name>
</gene>
<comment type="subcellular location">
    <subcellularLocation>
        <location evidence="1">Secreted</location>
    </subcellularLocation>
</comment>
<evidence type="ECO:0000256" key="1">
    <source>
        <dbReference type="ARBA" id="ARBA00004613"/>
    </source>
</evidence>
<feature type="region of interest" description="Disordered" evidence="3">
    <location>
        <begin position="1410"/>
        <end position="1450"/>
    </location>
</feature>
<dbReference type="EMBL" id="FQZZ01000003">
    <property type="protein sequence ID" value="SHK07117.1"/>
    <property type="molecule type" value="Genomic_DNA"/>
</dbReference>
<dbReference type="GO" id="GO:0005576">
    <property type="term" value="C:extracellular region"/>
    <property type="evidence" value="ECO:0007669"/>
    <property type="project" value="UniProtKB-SubCell"/>
</dbReference>
<dbReference type="SUPFAM" id="SSF51120">
    <property type="entry name" value="beta-Roll"/>
    <property type="match status" value="4"/>
</dbReference>
<feature type="compositionally biased region" description="Basic and acidic residues" evidence="3">
    <location>
        <begin position="1195"/>
        <end position="1205"/>
    </location>
</feature>
<dbReference type="SUPFAM" id="SSF51294">
    <property type="entry name" value="Hedgehog/intein (Hint) domain"/>
    <property type="match status" value="1"/>
</dbReference>
<reference evidence="5 6" key="1">
    <citation type="submission" date="2016-11" db="EMBL/GenBank/DDBJ databases">
        <authorList>
            <person name="Varghese N."/>
            <person name="Submissions S."/>
        </authorList>
    </citation>
    <scope>NUCLEOTIDE SEQUENCE [LARGE SCALE GENOMIC DNA]</scope>
    <source>
        <strain evidence="5 6">DSM 29620</strain>
    </source>
</reference>
<accession>A0A1M6PGV8</accession>
<evidence type="ECO:0000256" key="2">
    <source>
        <dbReference type="ARBA" id="ARBA00022525"/>
    </source>
</evidence>
<dbReference type="Proteomes" id="UP000324252">
    <property type="component" value="Unassembled WGS sequence"/>
</dbReference>
<dbReference type="Gene3D" id="2.170.16.10">
    <property type="entry name" value="Hedgehog/Intein (Hint) domain"/>
    <property type="match status" value="1"/>
</dbReference>
<dbReference type="PANTHER" id="PTHR38340:SF1">
    <property type="entry name" value="S-LAYER PROTEIN"/>
    <property type="match status" value="1"/>
</dbReference>
<dbReference type="Gene3D" id="2.60.40.3440">
    <property type="match status" value="1"/>
</dbReference>
<evidence type="ECO:0000259" key="4">
    <source>
        <dbReference type="Pfam" id="PF13403"/>
    </source>
</evidence>
<evidence type="ECO:0000313" key="6">
    <source>
        <dbReference type="Proteomes" id="UP000324252"/>
    </source>
</evidence>
<feature type="region of interest" description="Disordered" evidence="3">
    <location>
        <begin position="1069"/>
        <end position="1239"/>
    </location>
</feature>
<dbReference type="PANTHER" id="PTHR38340">
    <property type="entry name" value="S-LAYER PROTEIN"/>
    <property type="match status" value="1"/>
</dbReference>
<name>A0A1M6PGV8_9RHOB</name>
<organism evidence="5 6">
    <name type="scientific">Lutimaribacter pacificus</name>
    <dbReference type="NCBI Taxonomy" id="391948"/>
    <lineage>
        <taxon>Bacteria</taxon>
        <taxon>Pseudomonadati</taxon>
        <taxon>Pseudomonadota</taxon>
        <taxon>Alphaproteobacteria</taxon>
        <taxon>Rhodobacterales</taxon>
        <taxon>Roseobacteraceae</taxon>
        <taxon>Lutimaribacter</taxon>
    </lineage>
</organism>
<dbReference type="Pfam" id="PF00353">
    <property type="entry name" value="HemolysinCabind"/>
    <property type="match status" value="12"/>
</dbReference>
<dbReference type="OrthoDB" id="6305173at2"/>
<feature type="domain" description="Hedgehog/Intein (Hint)" evidence="4">
    <location>
        <begin position="1545"/>
        <end position="1691"/>
    </location>
</feature>
<dbReference type="RefSeq" id="WP_149791997.1">
    <property type="nucleotide sequence ID" value="NZ_FQZZ01000003.1"/>
</dbReference>
<dbReference type="GO" id="GO:0005509">
    <property type="term" value="F:calcium ion binding"/>
    <property type="evidence" value="ECO:0007669"/>
    <property type="project" value="InterPro"/>
</dbReference>
<dbReference type="Pfam" id="PF17963">
    <property type="entry name" value="Big_9"/>
    <property type="match status" value="4"/>
</dbReference>
<feature type="compositionally biased region" description="Gly residues" evidence="3">
    <location>
        <begin position="1410"/>
        <end position="1420"/>
    </location>
</feature>
<feature type="compositionally biased region" description="Acidic residues" evidence="3">
    <location>
        <begin position="1070"/>
        <end position="1099"/>
    </location>
</feature>
<dbReference type="InterPro" id="IPR011049">
    <property type="entry name" value="Serralysin-like_metalloprot_C"/>
</dbReference>
<evidence type="ECO:0000313" key="5">
    <source>
        <dbReference type="EMBL" id="SHK07117.1"/>
    </source>
</evidence>
<dbReference type="NCBIfam" id="NF012211">
    <property type="entry name" value="tand_rpt_95"/>
    <property type="match status" value="4"/>
</dbReference>
<proteinExistence type="predicted"/>
<dbReference type="Gene3D" id="2.150.10.10">
    <property type="entry name" value="Serralysin-like metalloprotease, C-terminal"/>
    <property type="match status" value="5"/>
</dbReference>
<dbReference type="InterPro" id="IPR018511">
    <property type="entry name" value="Hemolysin-typ_Ca-bd_CS"/>
</dbReference>
<dbReference type="InterPro" id="IPR006141">
    <property type="entry name" value="Intein_N"/>
</dbReference>
<dbReference type="InterPro" id="IPR036844">
    <property type="entry name" value="Hint_dom_sf"/>
</dbReference>
<dbReference type="PRINTS" id="PR00313">
    <property type="entry name" value="CABNDNGRPT"/>
</dbReference>
<dbReference type="InterPro" id="IPR050557">
    <property type="entry name" value="RTX_toxin/Mannuronan_C5-epim"/>
</dbReference>
<dbReference type="InterPro" id="IPR001343">
    <property type="entry name" value="Hemolysn_Ca-bd"/>
</dbReference>
<dbReference type="GO" id="GO:0016539">
    <property type="term" value="P:intein-mediated protein splicing"/>
    <property type="evidence" value="ECO:0007669"/>
    <property type="project" value="InterPro"/>
</dbReference>
<feature type="compositionally biased region" description="Basic and acidic residues" evidence="3">
    <location>
        <begin position="1100"/>
        <end position="1113"/>
    </location>
</feature>
<dbReference type="PROSITE" id="PS00330">
    <property type="entry name" value="HEMOLYSIN_CALCIUM"/>
    <property type="match status" value="11"/>
</dbReference>
<dbReference type="Pfam" id="PF13403">
    <property type="entry name" value="Hint_2"/>
    <property type="match status" value="1"/>
</dbReference>
<dbReference type="InterPro" id="IPR028992">
    <property type="entry name" value="Hedgehog/Intein_dom"/>
</dbReference>
<dbReference type="PROSITE" id="PS50817">
    <property type="entry name" value="INTEIN_N_TER"/>
    <property type="match status" value="1"/>
</dbReference>
<dbReference type="Gene3D" id="2.60.40.2810">
    <property type="match status" value="3"/>
</dbReference>